<sequence length="94" mass="11227">MKYKPARLLMDSNNKKSKTIRFNTSSKDLEKFERVKLEDTKVFNMEDRLLQIELQEKIINLTAELENSTDKQARKELKQEIKELQKRLAKLSEQ</sequence>
<feature type="coiled-coil region" evidence="1">
    <location>
        <begin position="51"/>
        <end position="94"/>
    </location>
</feature>
<protein>
    <submittedName>
        <fullName evidence="2">Uncharacterized protein</fullName>
    </submittedName>
</protein>
<accession>J3TQZ4</accession>
<dbReference type="KEGG" id="mgw:HFMG01WIA_1910"/>
<dbReference type="AlphaFoldDB" id="J3TQZ4"/>
<evidence type="ECO:0000313" key="3">
    <source>
        <dbReference type="Proteomes" id="UP000003940"/>
    </source>
</evidence>
<name>J3TQZ4_MYCGL</name>
<organism evidence="2 3">
    <name type="scientific">Mycoplasmoides gallisepticum WI01_2001.043-13-2P</name>
    <dbReference type="NCBI Taxonomy" id="1159201"/>
    <lineage>
        <taxon>Bacteria</taxon>
        <taxon>Bacillati</taxon>
        <taxon>Mycoplasmatota</taxon>
        <taxon>Mycoplasmoidales</taxon>
        <taxon>Mycoplasmoidaceae</taxon>
        <taxon>Mycoplasmoides</taxon>
    </lineage>
</organism>
<dbReference type="RefSeq" id="WP_014885944.1">
    <property type="nucleotide sequence ID" value="NC_018410.1"/>
</dbReference>
<gene>
    <name evidence="2" type="ORF">HFMG01WIA_1910</name>
</gene>
<dbReference type="PATRIC" id="fig|1159201.4.peg.506"/>
<dbReference type="EMBL" id="CP003510">
    <property type="protein sequence ID" value="AFP78902.1"/>
    <property type="molecule type" value="Genomic_DNA"/>
</dbReference>
<keyword evidence="1" id="KW-0175">Coiled coil</keyword>
<proteinExistence type="predicted"/>
<dbReference type="HOGENOM" id="CLU_2494544_0_0_14"/>
<reference evidence="2 3" key="1">
    <citation type="journal article" date="2012" name="Microbiology">
        <title>Extensive variation in surface lipoprotein gene content and genomic changes associated with virulence during evolution of a novel North American house finch epizootic strain of Mycoplasma gallisepticum.</title>
        <authorList>
            <person name="Tulman E.R."/>
            <person name="Liao X."/>
            <person name="Szczepanek S.M."/>
            <person name="Ley D.H."/>
            <person name="Kutish G.F."/>
            <person name="Geary S.J."/>
        </authorList>
    </citation>
    <scope>NUCLEOTIDE SEQUENCE [LARGE SCALE GENOMIC DNA]</scope>
    <source>
        <strain evidence="3">House finch-associated</strain>
    </source>
</reference>
<evidence type="ECO:0000256" key="1">
    <source>
        <dbReference type="SAM" id="Coils"/>
    </source>
</evidence>
<dbReference type="Proteomes" id="UP000003940">
    <property type="component" value="Chromosome"/>
</dbReference>
<evidence type="ECO:0000313" key="2">
    <source>
        <dbReference type="EMBL" id="AFP78902.1"/>
    </source>
</evidence>